<comment type="subcellular location">
    <subcellularLocation>
        <location evidence="1">Membrane</location>
        <topology evidence="1">Single-pass membrane protein</topology>
    </subcellularLocation>
</comment>
<keyword evidence="3" id="KW-0812">Transmembrane</keyword>
<keyword evidence="10" id="KW-1185">Reference proteome</keyword>
<evidence type="ECO:0000313" key="10">
    <source>
        <dbReference type="Proteomes" id="UP000001514"/>
    </source>
</evidence>
<dbReference type="PANTHER" id="PTHR32285:SF48">
    <property type="entry name" value="PROTEIN TRICHOME BIREFRINGENCE-LIKE 19"/>
    <property type="match status" value="1"/>
</dbReference>
<evidence type="ECO:0000256" key="1">
    <source>
        <dbReference type="ARBA" id="ARBA00004167"/>
    </source>
</evidence>
<dbReference type="OrthoDB" id="630188at2759"/>
<gene>
    <name evidence="9" type="ORF">SELMODRAFT_414834</name>
</gene>
<feature type="domain" description="Trichome birefringence-like N-terminal" evidence="8">
    <location>
        <begin position="44"/>
        <end position="97"/>
    </location>
</feature>
<keyword evidence="6" id="KW-0472">Membrane</keyword>
<dbReference type="EMBL" id="GL377590">
    <property type="protein sequence ID" value="EFJ24271.1"/>
    <property type="molecule type" value="Genomic_DNA"/>
</dbReference>
<protein>
    <submittedName>
        <fullName evidence="9">Uncharacterized protein</fullName>
    </submittedName>
</protein>
<feature type="domain" description="Trichome birefringence-like C-terminal" evidence="7">
    <location>
        <begin position="98"/>
        <end position="373"/>
    </location>
</feature>
<keyword evidence="5" id="KW-1133">Transmembrane helix</keyword>
<evidence type="ECO:0000256" key="2">
    <source>
        <dbReference type="ARBA" id="ARBA00007727"/>
    </source>
</evidence>
<evidence type="ECO:0000256" key="4">
    <source>
        <dbReference type="ARBA" id="ARBA00022968"/>
    </source>
</evidence>
<proteinExistence type="inferred from homology"/>
<dbReference type="InterPro" id="IPR025846">
    <property type="entry name" value="TBL_N"/>
</dbReference>
<dbReference type="InterPro" id="IPR026057">
    <property type="entry name" value="TBL_C"/>
</dbReference>
<reference evidence="9 10" key="1">
    <citation type="journal article" date="2011" name="Science">
        <title>The Selaginella genome identifies genetic changes associated with the evolution of vascular plants.</title>
        <authorList>
            <person name="Banks J.A."/>
            <person name="Nishiyama T."/>
            <person name="Hasebe M."/>
            <person name="Bowman J.L."/>
            <person name="Gribskov M."/>
            <person name="dePamphilis C."/>
            <person name="Albert V.A."/>
            <person name="Aono N."/>
            <person name="Aoyama T."/>
            <person name="Ambrose B.A."/>
            <person name="Ashton N.W."/>
            <person name="Axtell M.J."/>
            <person name="Barker E."/>
            <person name="Barker M.S."/>
            <person name="Bennetzen J.L."/>
            <person name="Bonawitz N.D."/>
            <person name="Chapple C."/>
            <person name="Cheng C."/>
            <person name="Correa L.G."/>
            <person name="Dacre M."/>
            <person name="DeBarry J."/>
            <person name="Dreyer I."/>
            <person name="Elias M."/>
            <person name="Engstrom E.M."/>
            <person name="Estelle M."/>
            <person name="Feng L."/>
            <person name="Finet C."/>
            <person name="Floyd S.K."/>
            <person name="Frommer W.B."/>
            <person name="Fujita T."/>
            <person name="Gramzow L."/>
            <person name="Gutensohn M."/>
            <person name="Harholt J."/>
            <person name="Hattori M."/>
            <person name="Heyl A."/>
            <person name="Hirai T."/>
            <person name="Hiwatashi Y."/>
            <person name="Ishikawa M."/>
            <person name="Iwata M."/>
            <person name="Karol K.G."/>
            <person name="Koehler B."/>
            <person name="Kolukisaoglu U."/>
            <person name="Kubo M."/>
            <person name="Kurata T."/>
            <person name="Lalonde S."/>
            <person name="Li K."/>
            <person name="Li Y."/>
            <person name="Litt A."/>
            <person name="Lyons E."/>
            <person name="Manning G."/>
            <person name="Maruyama T."/>
            <person name="Michael T.P."/>
            <person name="Mikami K."/>
            <person name="Miyazaki S."/>
            <person name="Morinaga S."/>
            <person name="Murata T."/>
            <person name="Mueller-Roeber B."/>
            <person name="Nelson D.R."/>
            <person name="Obara M."/>
            <person name="Oguri Y."/>
            <person name="Olmstead R.G."/>
            <person name="Onodera N."/>
            <person name="Petersen B.L."/>
            <person name="Pils B."/>
            <person name="Prigge M."/>
            <person name="Rensing S.A."/>
            <person name="Riano-Pachon D.M."/>
            <person name="Roberts A.W."/>
            <person name="Sato Y."/>
            <person name="Scheller H.V."/>
            <person name="Schulz B."/>
            <person name="Schulz C."/>
            <person name="Shakirov E.V."/>
            <person name="Shibagaki N."/>
            <person name="Shinohara N."/>
            <person name="Shippen D.E."/>
            <person name="Soerensen I."/>
            <person name="Sotooka R."/>
            <person name="Sugimoto N."/>
            <person name="Sugita M."/>
            <person name="Sumikawa N."/>
            <person name="Tanurdzic M."/>
            <person name="Theissen G."/>
            <person name="Ulvskov P."/>
            <person name="Wakazuki S."/>
            <person name="Weng J.K."/>
            <person name="Willats W.W."/>
            <person name="Wipf D."/>
            <person name="Wolf P.G."/>
            <person name="Yang L."/>
            <person name="Zimmer A.D."/>
            <person name="Zhu Q."/>
            <person name="Mitros T."/>
            <person name="Hellsten U."/>
            <person name="Loque D."/>
            <person name="Otillar R."/>
            <person name="Salamov A."/>
            <person name="Schmutz J."/>
            <person name="Shapiro H."/>
            <person name="Lindquist E."/>
            <person name="Lucas S."/>
            <person name="Rokhsar D."/>
            <person name="Grigoriev I.V."/>
        </authorList>
    </citation>
    <scope>NUCLEOTIDE SEQUENCE [LARGE SCALE GENOMIC DNA]</scope>
</reference>
<evidence type="ECO:0000256" key="6">
    <source>
        <dbReference type="ARBA" id="ARBA00023136"/>
    </source>
</evidence>
<dbReference type="GO" id="GO:0005794">
    <property type="term" value="C:Golgi apparatus"/>
    <property type="evidence" value="ECO:0000318"/>
    <property type="project" value="GO_Central"/>
</dbReference>
<evidence type="ECO:0000259" key="7">
    <source>
        <dbReference type="Pfam" id="PF13839"/>
    </source>
</evidence>
<comment type="similarity">
    <text evidence="2">Belongs to the PC-esterase family. TBL subfamily.</text>
</comment>
<dbReference type="GO" id="GO:0016020">
    <property type="term" value="C:membrane"/>
    <property type="evidence" value="ECO:0007669"/>
    <property type="project" value="UniProtKB-SubCell"/>
</dbReference>
<dbReference type="OMA" id="HEGTECD"/>
<evidence type="ECO:0000313" key="9">
    <source>
        <dbReference type="EMBL" id="EFJ24271.1"/>
    </source>
</evidence>
<organism evidence="10">
    <name type="scientific">Selaginella moellendorffii</name>
    <name type="common">Spikemoss</name>
    <dbReference type="NCBI Taxonomy" id="88036"/>
    <lineage>
        <taxon>Eukaryota</taxon>
        <taxon>Viridiplantae</taxon>
        <taxon>Streptophyta</taxon>
        <taxon>Embryophyta</taxon>
        <taxon>Tracheophyta</taxon>
        <taxon>Lycopodiopsida</taxon>
        <taxon>Selaginellales</taxon>
        <taxon>Selaginellaceae</taxon>
        <taxon>Selaginella</taxon>
    </lineage>
</organism>
<keyword evidence="4" id="KW-0735">Signal-anchor</keyword>
<sequence length="383" mass="44085">MRAKRSVPTLLSRFTGLIVFICPAWFITYKSLLWDPTTKHEGTECDLSHGKWIRDPTGRPLYTNGTCEFIQPAQNCEKNGRPDNEYLKWRWKPDSCELPHFDPSLYLSLVRGKKLLFLGDSLARNHHQSLLCSLSQVETPRKLYARGRKDIKLEFPSHGFVLAILWSPLLVQHRRTSQAFEIHLDTPEAVWASEVSSYDIVVISAGQWFFRPSIYYVKNTTVGRNEQLPHSSLPDVKFTYGLKMAFASALEYVLHSAGFSGLVILRTEAMSHYEHGQWNSGGTCNKTKPTANQSSEVTWTPSEMRRLQLEASREVLTRKSRAKFRIIDITRSMFLRPDGHPGRYRGQEDLVVHDCLHWCLPGPIDMWNQMLLHVLQEEVSQKL</sequence>
<dbReference type="InterPro" id="IPR029962">
    <property type="entry name" value="TBL"/>
</dbReference>
<evidence type="ECO:0000256" key="3">
    <source>
        <dbReference type="ARBA" id="ARBA00022692"/>
    </source>
</evidence>
<evidence type="ECO:0000259" key="8">
    <source>
        <dbReference type="Pfam" id="PF14416"/>
    </source>
</evidence>
<dbReference type="PANTHER" id="PTHR32285">
    <property type="entry name" value="PROTEIN TRICHOME BIREFRINGENCE-LIKE 9-RELATED"/>
    <property type="match status" value="1"/>
</dbReference>
<dbReference type="eggNOG" id="ENOG502QPJ5">
    <property type="taxonomic scope" value="Eukaryota"/>
</dbReference>
<dbReference type="HOGENOM" id="CLU_020953_6_1_1"/>
<dbReference type="KEGG" id="smo:SELMODRAFT_414834"/>
<name>D8RUS8_SELML</name>
<dbReference type="GO" id="GO:0016413">
    <property type="term" value="F:O-acetyltransferase activity"/>
    <property type="evidence" value="ECO:0000318"/>
    <property type="project" value="GO_Central"/>
</dbReference>
<dbReference type="Gramene" id="EFJ24271">
    <property type="protein sequence ID" value="EFJ24271"/>
    <property type="gene ID" value="SELMODRAFT_414834"/>
</dbReference>
<evidence type="ECO:0000256" key="5">
    <source>
        <dbReference type="ARBA" id="ARBA00022989"/>
    </source>
</evidence>
<dbReference type="AlphaFoldDB" id="D8RUS8"/>
<dbReference type="Proteomes" id="UP000001514">
    <property type="component" value="Unassembled WGS sequence"/>
</dbReference>
<dbReference type="InParanoid" id="D8RUS8"/>
<accession>D8RUS8</accession>
<dbReference type="Pfam" id="PF13839">
    <property type="entry name" value="PC-Esterase"/>
    <property type="match status" value="1"/>
</dbReference>
<dbReference type="Pfam" id="PF14416">
    <property type="entry name" value="PMR5N"/>
    <property type="match status" value="1"/>
</dbReference>